<evidence type="ECO:0000313" key="3">
    <source>
        <dbReference type="Proteomes" id="UP000538075"/>
    </source>
</evidence>
<organism evidence="2 3">
    <name type="scientific">Cylindrospermopsis raciborskii CS-506_A</name>
    <dbReference type="NCBI Taxonomy" id="2585140"/>
    <lineage>
        <taxon>Bacteria</taxon>
        <taxon>Bacillati</taxon>
        <taxon>Cyanobacteriota</taxon>
        <taxon>Cyanophyceae</taxon>
        <taxon>Nostocales</taxon>
        <taxon>Aphanizomenonaceae</taxon>
        <taxon>Cylindrospermopsis</taxon>
    </lineage>
</organism>
<name>A0A838WKQ6_9CYAN</name>
<dbReference type="EMBL" id="VDFG01001293">
    <property type="protein sequence ID" value="MBA4467368.1"/>
    <property type="molecule type" value="Genomic_DNA"/>
</dbReference>
<sequence>MLQRVLRDRPSVCSSFPLRRNRGITSNSDRPKGVQCDRPSTHSEFSLEKELEDNH</sequence>
<comment type="caution">
    <text evidence="2">The sequence shown here is derived from an EMBL/GenBank/DDBJ whole genome shotgun (WGS) entry which is preliminary data.</text>
</comment>
<gene>
    <name evidence="2" type="ORF">FHK98_19345</name>
</gene>
<feature type="region of interest" description="Disordered" evidence="1">
    <location>
        <begin position="16"/>
        <end position="55"/>
    </location>
</feature>
<dbReference type="Proteomes" id="UP000538075">
    <property type="component" value="Unassembled WGS sequence"/>
</dbReference>
<protein>
    <submittedName>
        <fullName evidence="2">Uncharacterized protein</fullName>
    </submittedName>
</protein>
<feature type="compositionally biased region" description="Basic and acidic residues" evidence="1">
    <location>
        <begin position="39"/>
        <end position="55"/>
    </location>
</feature>
<dbReference type="AlphaFoldDB" id="A0A838WKQ6"/>
<proteinExistence type="predicted"/>
<accession>A0A838WKQ6</accession>
<reference evidence="2 3" key="1">
    <citation type="journal article" date="2020" name="J. Appl. Phycol.">
        <title>Morphological changes and genome evolution in Raphidiopsis raciborskii CS-506 after 23 years in culture.</title>
        <authorList>
            <person name="Willis A."/>
            <person name="Bent S.J."/>
            <person name="Jameson I.D."/>
        </authorList>
    </citation>
    <scope>NUCLEOTIDE SEQUENCE [LARGE SCALE GENOMIC DNA]</scope>
    <source>
        <strain evidence="2 3">CS-506_A</strain>
    </source>
</reference>
<evidence type="ECO:0000313" key="2">
    <source>
        <dbReference type="EMBL" id="MBA4467368.1"/>
    </source>
</evidence>
<evidence type="ECO:0000256" key="1">
    <source>
        <dbReference type="SAM" id="MobiDB-lite"/>
    </source>
</evidence>